<dbReference type="FunFam" id="2.10.110.10:FF:000001">
    <property type="entry name" value="Cysteine and glycine-rich protein 1"/>
    <property type="match status" value="2"/>
</dbReference>
<keyword evidence="4 7" id="KW-0862">Zinc</keyword>
<dbReference type="InterPro" id="IPR001781">
    <property type="entry name" value="Znf_LIM"/>
</dbReference>
<keyword evidence="5 7" id="KW-0440">LIM domain</keyword>
<dbReference type="GO" id="GO:0042805">
    <property type="term" value="F:actinin binding"/>
    <property type="evidence" value="ECO:0007669"/>
    <property type="project" value="TreeGrafter"/>
</dbReference>
<dbReference type="InParanoid" id="A0A6P8IXW5"/>
<dbReference type="GO" id="GO:0005634">
    <property type="term" value="C:nucleus"/>
    <property type="evidence" value="ECO:0007669"/>
    <property type="project" value="UniProtKB-SubCell"/>
</dbReference>
<dbReference type="GO" id="GO:0008307">
    <property type="term" value="F:structural constituent of muscle"/>
    <property type="evidence" value="ECO:0007669"/>
    <property type="project" value="TreeGrafter"/>
</dbReference>
<reference evidence="10" key="1">
    <citation type="submission" date="2025-08" db="UniProtKB">
        <authorList>
            <consortium name="RefSeq"/>
        </authorList>
    </citation>
    <scope>IDENTIFICATION</scope>
    <source>
        <tissue evidence="10">Tentacle</tissue>
    </source>
</reference>
<keyword evidence="2 7" id="KW-0479">Metal-binding</keyword>
<accession>A0A6P8IXW5</accession>
<dbReference type="PANTHER" id="PTHR24215">
    <property type="entry name" value="RHO-GTPASE-ACTIVATING PROTEIN LRG1"/>
    <property type="match status" value="1"/>
</dbReference>
<dbReference type="Proteomes" id="UP000515163">
    <property type="component" value="Unplaced"/>
</dbReference>
<gene>
    <name evidence="10" type="primary">LOC116306376</name>
</gene>
<dbReference type="KEGG" id="aten:116306376"/>
<evidence type="ECO:0000313" key="10">
    <source>
        <dbReference type="RefSeq" id="XP_031572281.1"/>
    </source>
</evidence>
<dbReference type="GO" id="GO:0045214">
    <property type="term" value="P:sarcomere organization"/>
    <property type="evidence" value="ECO:0007669"/>
    <property type="project" value="TreeGrafter"/>
</dbReference>
<evidence type="ECO:0000313" key="9">
    <source>
        <dbReference type="Proteomes" id="UP000515163"/>
    </source>
</evidence>
<evidence type="ECO:0000256" key="1">
    <source>
        <dbReference type="ARBA" id="ARBA00004123"/>
    </source>
</evidence>
<feature type="domain" description="LIM zinc-binding" evidence="8">
    <location>
        <begin position="12"/>
        <end position="74"/>
    </location>
</feature>
<dbReference type="Gene3D" id="2.10.110.10">
    <property type="entry name" value="Cysteine Rich Protein"/>
    <property type="match status" value="2"/>
</dbReference>
<dbReference type="GO" id="GO:0030018">
    <property type="term" value="C:Z disc"/>
    <property type="evidence" value="ECO:0007669"/>
    <property type="project" value="TreeGrafter"/>
</dbReference>
<evidence type="ECO:0000256" key="2">
    <source>
        <dbReference type="ARBA" id="ARBA00022723"/>
    </source>
</evidence>
<dbReference type="GO" id="GO:0060537">
    <property type="term" value="P:muscle tissue development"/>
    <property type="evidence" value="ECO:0007669"/>
    <property type="project" value="TreeGrafter"/>
</dbReference>
<dbReference type="GeneID" id="116306376"/>
<dbReference type="RefSeq" id="XP_031572281.1">
    <property type="nucleotide sequence ID" value="XM_031716421.1"/>
</dbReference>
<evidence type="ECO:0000259" key="8">
    <source>
        <dbReference type="PROSITE" id="PS50023"/>
    </source>
</evidence>
<keyword evidence="6" id="KW-0539">Nucleus</keyword>
<sequence length="191" mass="21041">MENNSHTKAEHPKCGRCNTNVYQAESISMAGKEWHRRCFSCADAKCRKKLESTTCCDAQDEIWCKSCYAKRFGPKGYGYGLGAGALRLTKGHSGEINQAPKIFLPTEKGDFKEGSCHKCGHPVFEAEKMNCSSQVYHKQCFSCFECGIQLESTTVNDHEYGIYCGACYAKKFGAKGYGYGLGAGALKFTGK</sequence>
<evidence type="ECO:0000256" key="5">
    <source>
        <dbReference type="ARBA" id="ARBA00023038"/>
    </source>
</evidence>
<proteinExistence type="predicted"/>
<dbReference type="Pfam" id="PF00412">
    <property type="entry name" value="LIM"/>
    <property type="match status" value="2"/>
</dbReference>
<dbReference type="GO" id="GO:0046872">
    <property type="term" value="F:metal ion binding"/>
    <property type="evidence" value="ECO:0007669"/>
    <property type="project" value="UniProtKB-KW"/>
</dbReference>
<dbReference type="PROSITE" id="PS50023">
    <property type="entry name" value="LIM_DOMAIN_2"/>
    <property type="match status" value="2"/>
</dbReference>
<keyword evidence="9" id="KW-1185">Reference proteome</keyword>
<dbReference type="PROSITE" id="PS00478">
    <property type="entry name" value="LIM_DOMAIN_1"/>
    <property type="match status" value="1"/>
</dbReference>
<feature type="domain" description="LIM zinc-binding" evidence="8">
    <location>
        <begin position="114"/>
        <end position="174"/>
    </location>
</feature>
<name>A0A6P8IXW5_ACTTE</name>
<dbReference type="SUPFAM" id="SSF57716">
    <property type="entry name" value="Glucocorticoid receptor-like (DNA-binding domain)"/>
    <property type="match status" value="4"/>
</dbReference>
<evidence type="ECO:0000256" key="6">
    <source>
        <dbReference type="ARBA" id="ARBA00023242"/>
    </source>
</evidence>
<organism evidence="9 10">
    <name type="scientific">Actinia tenebrosa</name>
    <name type="common">Australian red waratah sea anemone</name>
    <dbReference type="NCBI Taxonomy" id="6105"/>
    <lineage>
        <taxon>Eukaryota</taxon>
        <taxon>Metazoa</taxon>
        <taxon>Cnidaria</taxon>
        <taxon>Anthozoa</taxon>
        <taxon>Hexacorallia</taxon>
        <taxon>Actiniaria</taxon>
        <taxon>Actiniidae</taxon>
        <taxon>Actinia</taxon>
    </lineage>
</organism>
<keyword evidence="3" id="KW-0677">Repeat</keyword>
<evidence type="ECO:0000256" key="4">
    <source>
        <dbReference type="ARBA" id="ARBA00022833"/>
    </source>
</evidence>
<dbReference type="SMART" id="SM00132">
    <property type="entry name" value="LIM"/>
    <property type="match status" value="2"/>
</dbReference>
<evidence type="ECO:0000256" key="3">
    <source>
        <dbReference type="ARBA" id="ARBA00022737"/>
    </source>
</evidence>
<dbReference type="PANTHER" id="PTHR24215:SF35">
    <property type="entry name" value="MUSCLE LIM PROTEIN MLP84B"/>
    <property type="match status" value="1"/>
</dbReference>
<dbReference type="OrthoDB" id="1679758at2759"/>
<comment type="subcellular location">
    <subcellularLocation>
        <location evidence="1">Nucleus</location>
    </subcellularLocation>
</comment>
<dbReference type="AlphaFoldDB" id="A0A6P8IXW5"/>
<protein>
    <submittedName>
        <fullName evidence="10">Cysteine and glycine-rich protein 3-like</fullName>
    </submittedName>
</protein>
<evidence type="ECO:0000256" key="7">
    <source>
        <dbReference type="PROSITE-ProRule" id="PRU00125"/>
    </source>
</evidence>